<protein>
    <recommendedName>
        <fullName evidence="4">Secreted protein</fullName>
    </recommendedName>
</protein>
<evidence type="ECO:0000313" key="3">
    <source>
        <dbReference type="Proteomes" id="UP001183226"/>
    </source>
</evidence>
<organism evidence="2 3">
    <name type="scientific">Streptomonospora wellingtoniae</name>
    <dbReference type="NCBI Taxonomy" id="3075544"/>
    <lineage>
        <taxon>Bacteria</taxon>
        <taxon>Bacillati</taxon>
        <taxon>Actinomycetota</taxon>
        <taxon>Actinomycetes</taxon>
        <taxon>Streptosporangiales</taxon>
        <taxon>Nocardiopsidaceae</taxon>
        <taxon>Streptomonospora</taxon>
    </lineage>
</organism>
<gene>
    <name evidence="2" type="ORF">RM446_11555</name>
</gene>
<evidence type="ECO:0000313" key="2">
    <source>
        <dbReference type="EMBL" id="MDT0302747.1"/>
    </source>
</evidence>
<sequence>MSTKAGGRRLGAVLIASAVLASGCAIDPDQLPGVYRNDATGGEIVLESDGTFSATDVRTDGSSGPHDFSGRWEFLDRQESSDCIYLSIDDGGLGRTSGVQLYASGQEEVYFRHDPDGPPTSVLTRVAAP</sequence>
<comment type="caution">
    <text evidence="2">The sequence shown here is derived from an EMBL/GenBank/DDBJ whole genome shotgun (WGS) entry which is preliminary data.</text>
</comment>
<accession>A0ABU2KTX1</accession>
<dbReference type="EMBL" id="JAVREK010000010">
    <property type="protein sequence ID" value="MDT0302747.1"/>
    <property type="molecule type" value="Genomic_DNA"/>
</dbReference>
<dbReference type="PROSITE" id="PS51257">
    <property type="entry name" value="PROKAR_LIPOPROTEIN"/>
    <property type="match status" value="1"/>
</dbReference>
<evidence type="ECO:0000256" key="1">
    <source>
        <dbReference type="SAM" id="SignalP"/>
    </source>
</evidence>
<proteinExistence type="predicted"/>
<keyword evidence="3" id="KW-1185">Reference proteome</keyword>
<dbReference type="RefSeq" id="WP_311545227.1">
    <property type="nucleotide sequence ID" value="NZ_JAVREK010000010.1"/>
</dbReference>
<feature type="chain" id="PRO_5047140080" description="Secreted protein" evidence="1">
    <location>
        <begin position="22"/>
        <end position="129"/>
    </location>
</feature>
<name>A0ABU2KTX1_9ACTN</name>
<reference evidence="3" key="1">
    <citation type="submission" date="2023-07" db="EMBL/GenBank/DDBJ databases">
        <title>30 novel species of actinomycetes from the DSMZ collection.</title>
        <authorList>
            <person name="Nouioui I."/>
        </authorList>
    </citation>
    <scope>NUCLEOTIDE SEQUENCE [LARGE SCALE GENOMIC DNA]</scope>
    <source>
        <strain evidence="3">DSM 45055</strain>
    </source>
</reference>
<dbReference type="Proteomes" id="UP001183226">
    <property type="component" value="Unassembled WGS sequence"/>
</dbReference>
<keyword evidence="1" id="KW-0732">Signal</keyword>
<feature type="signal peptide" evidence="1">
    <location>
        <begin position="1"/>
        <end position="21"/>
    </location>
</feature>
<evidence type="ECO:0008006" key="4">
    <source>
        <dbReference type="Google" id="ProtNLM"/>
    </source>
</evidence>